<dbReference type="RefSeq" id="WP_373973166.1">
    <property type="nucleotide sequence ID" value="NZ_JBHDLJ010000016.1"/>
</dbReference>
<sequence length="215" mass="21653">MPSSHPDSRYDPVYQRPVPGVARAGQSRPGHSGTTSAEPSRPSRAPASAADGAAGADGTAGAREIDAGAAQTESGRSAPDAGLGWSGVPGPAPSGIVPSATAPSGSADPETDPLGPDDEPRRVNPFLVLLWLAAGSFAAAAFWATTEMASAYAATFFGVTMDPGGGETTDGLTPERMARLQYLPSIATGLYVAAGVALTGALSVHALLWDRARRA</sequence>
<feature type="transmembrane region" description="Helical" evidence="2">
    <location>
        <begin position="126"/>
        <end position="144"/>
    </location>
</feature>
<gene>
    <name evidence="3" type="ORF">ACETWP_15470</name>
</gene>
<feature type="transmembrane region" description="Helical" evidence="2">
    <location>
        <begin position="186"/>
        <end position="209"/>
    </location>
</feature>
<evidence type="ECO:0000313" key="3">
    <source>
        <dbReference type="EMBL" id="MFB0835989.1"/>
    </source>
</evidence>
<dbReference type="Proteomes" id="UP001575652">
    <property type="component" value="Unassembled WGS sequence"/>
</dbReference>
<feature type="region of interest" description="Disordered" evidence="1">
    <location>
        <begin position="1"/>
        <end position="120"/>
    </location>
</feature>
<comment type="caution">
    <text evidence="3">The sequence shown here is derived from an EMBL/GenBank/DDBJ whole genome shotgun (WGS) entry which is preliminary data.</text>
</comment>
<keyword evidence="4" id="KW-1185">Reference proteome</keyword>
<accession>A0ABV4USF1</accession>
<evidence type="ECO:0000256" key="1">
    <source>
        <dbReference type="SAM" id="MobiDB-lite"/>
    </source>
</evidence>
<reference evidence="3 4" key="1">
    <citation type="submission" date="2024-09" db="EMBL/GenBank/DDBJ databases">
        <authorList>
            <person name="Salinas-Garcia M.A."/>
            <person name="Prieme A."/>
        </authorList>
    </citation>
    <scope>NUCLEOTIDE SEQUENCE [LARGE SCALE GENOMIC DNA]</scope>
    <source>
        <strain evidence="3 4">DSM 21081</strain>
    </source>
</reference>
<organism evidence="3 4">
    <name type="scientific">Arthrobacter halodurans</name>
    <dbReference type="NCBI Taxonomy" id="516699"/>
    <lineage>
        <taxon>Bacteria</taxon>
        <taxon>Bacillati</taxon>
        <taxon>Actinomycetota</taxon>
        <taxon>Actinomycetes</taxon>
        <taxon>Micrococcales</taxon>
        <taxon>Micrococcaceae</taxon>
        <taxon>Arthrobacter</taxon>
    </lineage>
</organism>
<evidence type="ECO:0000256" key="2">
    <source>
        <dbReference type="SAM" id="Phobius"/>
    </source>
</evidence>
<keyword evidence="2" id="KW-0812">Transmembrane</keyword>
<feature type="compositionally biased region" description="Basic and acidic residues" evidence="1">
    <location>
        <begin position="1"/>
        <end position="10"/>
    </location>
</feature>
<keyword evidence="2" id="KW-0472">Membrane</keyword>
<proteinExistence type="predicted"/>
<keyword evidence="2" id="KW-1133">Transmembrane helix</keyword>
<feature type="compositionally biased region" description="Low complexity" evidence="1">
    <location>
        <begin position="35"/>
        <end position="62"/>
    </location>
</feature>
<dbReference type="EMBL" id="JBHDLJ010000016">
    <property type="protein sequence ID" value="MFB0835989.1"/>
    <property type="molecule type" value="Genomic_DNA"/>
</dbReference>
<name>A0ABV4USF1_9MICC</name>
<protein>
    <submittedName>
        <fullName evidence="3">Uncharacterized protein</fullName>
    </submittedName>
</protein>
<evidence type="ECO:0000313" key="4">
    <source>
        <dbReference type="Proteomes" id="UP001575652"/>
    </source>
</evidence>